<gene>
    <name evidence="1" type="ORF">V8G54_001327</name>
</gene>
<sequence length="126" mass="14092">MSLAGGEDNRGGRSESLVAACRRRRRNPPLVAFVRRETLGLYFPFLSECEAWEEDPKSSELRALGLAGGPPFLPATTRMLFTPHFLSAYKRALGLAFGRAISSCHHTTLFALPCHFCKQKEKRPWA</sequence>
<evidence type="ECO:0000313" key="2">
    <source>
        <dbReference type="Proteomes" id="UP001374535"/>
    </source>
</evidence>
<organism evidence="1 2">
    <name type="scientific">Vigna mungo</name>
    <name type="common">Black gram</name>
    <name type="synonym">Phaseolus mungo</name>
    <dbReference type="NCBI Taxonomy" id="3915"/>
    <lineage>
        <taxon>Eukaryota</taxon>
        <taxon>Viridiplantae</taxon>
        <taxon>Streptophyta</taxon>
        <taxon>Embryophyta</taxon>
        <taxon>Tracheophyta</taxon>
        <taxon>Spermatophyta</taxon>
        <taxon>Magnoliopsida</taxon>
        <taxon>eudicotyledons</taxon>
        <taxon>Gunneridae</taxon>
        <taxon>Pentapetalae</taxon>
        <taxon>rosids</taxon>
        <taxon>fabids</taxon>
        <taxon>Fabales</taxon>
        <taxon>Fabaceae</taxon>
        <taxon>Papilionoideae</taxon>
        <taxon>50 kb inversion clade</taxon>
        <taxon>NPAAA clade</taxon>
        <taxon>indigoferoid/millettioid clade</taxon>
        <taxon>Phaseoleae</taxon>
        <taxon>Vigna</taxon>
    </lineage>
</organism>
<accession>A0AAQ3P735</accession>
<dbReference type="EMBL" id="CP144700">
    <property type="protein sequence ID" value="WVZ22783.1"/>
    <property type="molecule type" value="Genomic_DNA"/>
</dbReference>
<dbReference type="Proteomes" id="UP001374535">
    <property type="component" value="Chromosome 1"/>
</dbReference>
<keyword evidence="2" id="KW-1185">Reference proteome</keyword>
<evidence type="ECO:0000313" key="1">
    <source>
        <dbReference type="EMBL" id="WVZ22783.1"/>
    </source>
</evidence>
<name>A0AAQ3P735_VIGMU</name>
<proteinExistence type="predicted"/>
<protein>
    <submittedName>
        <fullName evidence="1">Uncharacterized protein</fullName>
    </submittedName>
</protein>
<dbReference type="AlphaFoldDB" id="A0AAQ3P735"/>
<reference evidence="1 2" key="1">
    <citation type="journal article" date="2023" name="Life. Sci Alliance">
        <title>Evolutionary insights into 3D genome organization and epigenetic landscape of Vigna mungo.</title>
        <authorList>
            <person name="Junaid A."/>
            <person name="Singh B."/>
            <person name="Bhatia S."/>
        </authorList>
    </citation>
    <scope>NUCLEOTIDE SEQUENCE [LARGE SCALE GENOMIC DNA]</scope>
    <source>
        <strain evidence="1">Urdbean</strain>
    </source>
</reference>